<protein>
    <submittedName>
        <fullName evidence="2">Putative Surface protein amastin</fullName>
    </submittedName>
</protein>
<dbReference type="RefSeq" id="XP_015661530.1">
    <property type="nucleotide sequence ID" value="XM_015799928.1"/>
</dbReference>
<proteinExistence type="predicted"/>
<keyword evidence="3" id="KW-1185">Reference proteome</keyword>
<dbReference type="Pfam" id="PF07344">
    <property type="entry name" value="Amastin"/>
    <property type="match status" value="1"/>
</dbReference>
<evidence type="ECO:0000313" key="3">
    <source>
        <dbReference type="Proteomes" id="UP000037923"/>
    </source>
</evidence>
<dbReference type="EMBL" id="LGTL01000004">
    <property type="protein sequence ID" value="KPA83091.1"/>
    <property type="molecule type" value="Genomic_DNA"/>
</dbReference>
<dbReference type="PANTHER" id="PTHR33297:SF4">
    <property type="entry name" value="AMASTIN"/>
    <property type="match status" value="1"/>
</dbReference>
<organism evidence="2 3">
    <name type="scientific">Leptomonas pyrrhocoris</name>
    <name type="common">Firebug parasite</name>
    <dbReference type="NCBI Taxonomy" id="157538"/>
    <lineage>
        <taxon>Eukaryota</taxon>
        <taxon>Discoba</taxon>
        <taxon>Euglenozoa</taxon>
        <taxon>Kinetoplastea</taxon>
        <taxon>Metakinetoplastina</taxon>
        <taxon>Trypanosomatida</taxon>
        <taxon>Trypanosomatidae</taxon>
        <taxon>Leishmaniinae</taxon>
        <taxon>Leptomonas</taxon>
    </lineage>
</organism>
<dbReference type="AlphaFoldDB" id="A0A0N0DXL4"/>
<dbReference type="GeneID" id="26903093"/>
<comment type="caution">
    <text evidence="2">The sequence shown here is derived from an EMBL/GenBank/DDBJ whole genome shotgun (WGS) entry which is preliminary data.</text>
</comment>
<dbReference type="PANTHER" id="PTHR33297">
    <property type="entry name" value="AMASTIN-LIKE SURFACE PROTEIN-LIKE PROTEIN-RELATED"/>
    <property type="match status" value="1"/>
</dbReference>
<evidence type="ECO:0000313" key="2">
    <source>
        <dbReference type="EMBL" id="KPA83091.1"/>
    </source>
</evidence>
<reference evidence="2 3" key="1">
    <citation type="submission" date="2015-07" db="EMBL/GenBank/DDBJ databases">
        <title>High-quality genome of monoxenous trypanosomatid Leptomonas pyrrhocoris.</title>
        <authorList>
            <person name="Flegontov P."/>
            <person name="Butenko A."/>
            <person name="Firsov S."/>
            <person name="Vlcek C."/>
            <person name="Logacheva M.D."/>
            <person name="Field M."/>
            <person name="Filatov D."/>
            <person name="Flegontova O."/>
            <person name="Gerasimov E."/>
            <person name="Jackson A.P."/>
            <person name="Kelly S."/>
            <person name="Opperdoes F."/>
            <person name="O'Reilly A."/>
            <person name="Votypka J."/>
            <person name="Yurchenko V."/>
            <person name="Lukes J."/>
        </authorList>
    </citation>
    <scope>NUCLEOTIDE SEQUENCE [LARGE SCALE GENOMIC DNA]</scope>
    <source>
        <strain evidence="2">H10</strain>
    </source>
</reference>
<dbReference type="OMA" id="NANNYDY"/>
<feature type="transmembrane region" description="Helical" evidence="1">
    <location>
        <begin position="92"/>
        <end position="112"/>
    </location>
</feature>
<feature type="transmembrane region" description="Helical" evidence="1">
    <location>
        <begin position="179"/>
        <end position="200"/>
    </location>
</feature>
<dbReference type="RefSeq" id="XP_015661531.1">
    <property type="nucleotide sequence ID" value="XM_015799929.1"/>
</dbReference>
<sequence>MGFETLSGKLDVALNVLCSCVVFLFIVTSAPVSQFRGKGLTVGTDGVVSGASKLACVTVWGLKNDCNKISYDHRPVDMTCNKASALFKVSEAFYIIAALTTCGASLLGGLYFLGIKTKIALYVLTVLNIVFILIPWACMTGVWHQNYCGGSTVPISTETGSVGGIPYGKQLRDNFKTSAAYGLTVSAWCIQIIGLILLCVM</sequence>
<feature type="transmembrane region" description="Helical" evidence="1">
    <location>
        <begin position="119"/>
        <end position="137"/>
    </location>
</feature>
<keyword evidence="1" id="KW-0812">Transmembrane</keyword>
<feature type="transmembrane region" description="Helical" evidence="1">
    <location>
        <begin position="12"/>
        <end position="32"/>
    </location>
</feature>
<dbReference type="Proteomes" id="UP000037923">
    <property type="component" value="Unassembled WGS sequence"/>
</dbReference>
<keyword evidence="1" id="KW-1133">Transmembrane helix</keyword>
<keyword evidence="1" id="KW-0472">Membrane</keyword>
<dbReference type="InterPro" id="IPR009944">
    <property type="entry name" value="Amastin"/>
</dbReference>
<dbReference type="EMBL" id="LGTL01000004">
    <property type="protein sequence ID" value="KPA83092.1"/>
    <property type="molecule type" value="Genomic_DNA"/>
</dbReference>
<dbReference type="VEuPathDB" id="TriTrypDB:LpyrH10_04_3520"/>
<dbReference type="OrthoDB" id="244479at2759"/>
<accession>A0A0N0DXL4</accession>
<gene>
    <name evidence="2" type="ORF">ABB37_02802</name>
</gene>
<name>A0A0N0DXL4_LEPPY</name>
<evidence type="ECO:0000256" key="1">
    <source>
        <dbReference type="SAM" id="Phobius"/>
    </source>
</evidence>